<evidence type="ECO:0000313" key="4">
    <source>
        <dbReference type="Proteomes" id="UP001165587"/>
    </source>
</evidence>
<sequence length="264" mass="27567">MSVQTGRVPRWGLVDVVAGLLGFVLLSALVQALVRMPALATQPQLRWALEQIVAGWLPLVAVVLIACFWRGRRSLAADFGLRFQPVDLAIGLLAGLVLRASAVGIAELTRAVSGTPSTPYGGGVGADPLWFALTAVVAASIVTPVVEELYFRGLVLRSLQQAVLGTGTGTEERAPDRHRLAAVVAVIGSSLLFVVFHLDGVPETAAAVSRLITLFIVGLVLGCLAVLTRRLGPSIVTHMVFNLSVAVIDIVTSATSAPSAPILG</sequence>
<feature type="transmembrane region" description="Helical" evidence="1">
    <location>
        <begin position="90"/>
        <end position="109"/>
    </location>
</feature>
<dbReference type="GO" id="GO:0008237">
    <property type="term" value="F:metallopeptidase activity"/>
    <property type="evidence" value="ECO:0007669"/>
    <property type="project" value="UniProtKB-KW"/>
</dbReference>
<keyword evidence="1" id="KW-0812">Transmembrane</keyword>
<evidence type="ECO:0000259" key="2">
    <source>
        <dbReference type="Pfam" id="PF02517"/>
    </source>
</evidence>
<keyword evidence="3" id="KW-0482">Metalloprotease</keyword>
<feature type="transmembrane region" description="Helical" evidence="1">
    <location>
        <begin position="239"/>
        <end position="257"/>
    </location>
</feature>
<gene>
    <name evidence="3" type="ORF">N1028_13010</name>
</gene>
<accession>A0AA42BTU3</accession>
<keyword evidence="4" id="KW-1185">Reference proteome</keyword>
<dbReference type="RefSeq" id="WP_259529675.1">
    <property type="nucleotide sequence ID" value="NZ_JANLCK010000007.1"/>
</dbReference>
<keyword evidence="1" id="KW-0472">Membrane</keyword>
<feature type="transmembrane region" description="Helical" evidence="1">
    <location>
        <begin position="129"/>
        <end position="151"/>
    </location>
</feature>
<keyword evidence="3" id="KW-0645">Protease</keyword>
<name>A0AA42BTU3_9MICO</name>
<dbReference type="InterPro" id="IPR003675">
    <property type="entry name" value="Rce1/LyrA-like_dom"/>
</dbReference>
<protein>
    <submittedName>
        <fullName evidence="3">CPBP family intramembrane metalloprotease</fullName>
    </submittedName>
</protein>
<feature type="transmembrane region" description="Helical" evidence="1">
    <location>
        <begin position="52"/>
        <end position="69"/>
    </location>
</feature>
<evidence type="ECO:0000256" key="1">
    <source>
        <dbReference type="SAM" id="Phobius"/>
    </source>
</evidence>
<dbReference type="AlphaFoldDB" id="A0AA42BTU3"/>
<organism evidence="3 4">
    <name type="scientific">Herbiconiux oxytropis</name>
    <dbReference type="NCBI Taxonomy" id="2970915"/>
    <lineage>
        <taxon>Bacteria</taxon>
        <taxon>Bacillati</taxon>
        <taxon>Actinomycetota</taxon>
        <taxon>Actinomycetes</taxon>
        <taxon>Micrococcales</taxon>
        <taxon>Microbacteriaceae</taxon>
        <taxon>Herbiconiux</taxon>
    </lineage>
</organism>
<feature type="transmembrane region" description="Helical" evidence="1">
    <location>
        <begin position="12"/>
        <end position="32"/>
    </location>
</feature>
<feature type="domain" description="CAAX prenyl protease 2/Lysostaphin resistance protein A-like" evidence="2">
    <location>
        <begin position="131"/>
        <end position="243"/>
    </location>
</feature>
<dbReference type="EMBL" id="JANLCK010000007">
    <property type="protein sequence ID" value="MCS5726815.1"/>
    <property type="molecule type" value="Genomic_DNA"/>
</dbReference>
<dbReference type="PANTHER" id="PTHR39430">
    <property type="entry name" value="MEMBRANE-ASSOCIATED PROTEASE-RELATED"/>
    <property type="match status" value="1"/>
</dbReference>
<keyword evidence="1" id="KW-1133">Transmembrane helix</keyword>
<dbReference type="Proteomes" id="UP001165587">
    <property type="component" value="Unassembled WGS sequence"/>
</dbReference>
<feature type="transmembrane region" description="Helical" evidence="1">
    <location>
        <begin position="180"/>
        <end position="198"/>
    </location>
</feature>
<comment type="caution">
    <text evidence="3">The sequence shown here is derived from an EMBL/GenBank/DDBJ whole genome shotgun (WGS) entry which is preliminary data.</text>
</comment>
<keyword evidence="3" id="KW-0378">Hydrolase</keyword>
<dbReference type="PANTHER" id="PTHR39430:SF1">
    <property type="entry name" value="PROTEASE"/>
    <property type="match status" value="1"/>
</dbReference>
<dbReference type="GO" id="GO:0080120">
    <property type="term" value="P:CAAX-box protein maturation"/>
    <property type="evidence" value="ECO:0007669"/>
    <property type="project" value="UniProtKB-ARBA"/>
</dbReference>
<reference evidence="3" key="1">
    <citation type="submission" date="2022-08" db="EMBL/GenBank/DDBJ databases">
        <authorList>
            <person name="Deng Y."/>
            <person name="Han X.-F."/>
            <person name="Zhang Y.-Q."/>
        </authorList>
    </citation>
    <scope>NUCLEOTIDE SEQUENCE</scope>
    <source>
        <strain evidence="3">CPCC 203407</strain>
    </source>
</reference>
<feature type="transmembrane region" description="Helical" evidence="1">
    <location>
        <begin position="204"/>
        <end position="227"/>
    </location>
</feature>
<proteinExistence type="predicted"/>
<dbReference type="Pfam" id="PF02517">
    <property type="entry name" value="Rce1-like"/>
    <property type="match status" value="1"/>
</dbReference>
<evidence type="ECO:0000313" key="3">
    <source>
        <dbReference type="EMBL" id="MCS5726815.1"/>
    </source>
</evidence>
<dbReference type="GO" id="GO:0004175">
    <property type="term" value="F:endopeptidase activity"/>
    <property type="evidence" value="ECO:0007669"/>
    <property type="project" value="UniProtKB-ARBA"/>
</dbReference>